<feature type="binding site" evidence="7">
    <location>
        <begin position="89"/>
        <end position="91"/>
    </location>
    <ligand>
        <name>5-amino-6-(D-ribitylamino)uracil</name>
        <dbReference type="ChEBI" id="CHEBI:15934"/>
    </ligand>
</feature>
<feature type="binding site" evidence="7">
    <location>
        <begin position="65"/>
        <end position="67"/>
    </location>
    <ligand>
        <name>5-amino-6-(D-ribitylamino)uracil</name>
        <dbReference type="ChEBI" id="CHEBI:15934"/>
    </ligand>
</feature>
<sequence>MASNLKNLSDYSDKNLTDMGKKKFAIVVSEWNEEVTESLYQGAYETLIANGVTKENIIKKMVPGSFELSMGAQWMAQKEEIDAVICLGCVIQGETRHFDFICDAVAHGITNVSLKYNKPVIFGVLTPNTQQQALDRAGGKHGNKGDEAAITAVKMLGF</sequence>
<evidence type="ECO:0000256" key="6">
    <source>
        <dbReference type="ARBA" id="ARBA00048785"/>
    </source>
</evidence>
<name>A0A150XSE4_ROSEK</name>
<dbReference type="RefSeq" id="WP_062588845.1">
    <property type="nucleotide sequence ID" value="NZ_LQZQ01000002.1"/>
</dbReference>
<feature type="binding site" evidence="7">
    <location>
        <begin position="94"/>
        <end position="95"/>
    </location>
    <ligand>
        <name>(2S)-2-hydroxy-3-oxobutyl phosphate</name>
        <dbReference type="ChEBI" id="CHEBI:58830"/>
    </ligand>
</feature>
<keyword evidence="4 7" id="KW-0686">Riboflavin biosynthesis</keyword>
<accession>A0A150XSE4</accession>
<comment type="similarity">
    <text evidence="2 7">Belongs to the DMRL synthase family.</text>
</comment>
<dbReference type="PANTHER" id="PTHR21058">
    <property type="entry name" value="6,7-DIMETHYL-8-RIBITYLLUMAZINE SYNTHASE DMRL SYNTHASE LUMAZINE SYNTHASE"/>
    <property type="match status" value="1"/>
</dbReference>
<organism evidence="8 9">
    <name type="scientific">Roseivirga ehrenbergii (strain DSM 102268 / JCM 13514 / KCTC 12282 / NCIMB 14502 / KMM 6017)</name>
    <dbReference type="NCBI Taxonomy" id="279360"/>
    <lineage>
        <taxon>Bacteria</taxon>
        <taxon>Pseudomonadati</taxon>
        <taxon>Bacteroidota</taxon>
        <taxon>Cytophagia</taxon>
        <taxon>Cytophagales</taxon>
        <taxon>Roseivirgaceae</taxon>
        <taxon>Roseivirga</taxon>
    </lineage>
</organism>
<dbReference type="GO" id="GO:0000906">
    <property type="term" value="F:6,7-dimethyl-8-ribityllumazine synthase activity"/>
    <property type="evidence" value="ECO:0007669"/>
    <property type="project" value="UniProtKB-UniRule"/>
</dbReference>
<dbReference type="PANTHER" id="PTHR21058:SF0">
    <property type="entry name" value="6,7-DIMETHYL-8-RIBITYLLUMAZINE SYNTHASE"/>
    <property type="match status" value="1"/>
</dbReference>
<dbReference type="HAMAP" id="MF_00178">
    <property type="entry name" value="Lumazine_synth"/>
    <property type="match status" value="1"/>
</dbReference>
<evidence type="ECO:0000256" key="2">
    <source>
        <dbReference type="ARBA" id="ARBA00007424"/>
    </source>
</evidence>
<evidence type="ECO:0000256" key="7">
    <source>
        <dbReference type="HAMAP-Rule" id="MF_00178"/>
    </source>
</evidence>
<evidence type="ECO:0000256" key="3">
    <source>
        <dbReference type="ARBA" id="ARBA00012664"/>
    </source>
</evidence>
<feature type="binding site" evidence="7">
    <location>
        <position position="136"/>
    </location>
    <ligand>
        <name>(2S)-2-hydroxy-3-oxobutyl phosphate</name>
        <dbReference type="ChEBI" id="CHEBI:58830"/>
    </ligand>
</feature>
<comment type="catalytic activity">
    <reaction evidence="6 7">
        <text>(2S)-2-hydroxy-3-oxobutyl phosphate + 5-amino-6-(D-ribitylamino)uracil = 6,7-dimethyl-8-(1-D-ribityl)lumazine + phosphate + 2 H2O + H(+)</text>
        <dbReference type="Rhea" id="RHEA:26152"/>
        <dbReference type="ChEBI" id="CHEBI:15377"/>
        <dbReference type="ChEBI" id="CHEBI:15378"/>
        <dbReference type="ChEBI" id="CHEBI:15934"/>
        <dbReference type="ChEBI" id="CHEBI:43474"/>
        <dbReference type="ChEBI" id="CHEBI:58201"/>
        <dbReference type="ChEBI" id="CHEBI:58830"/>
        <dbReference type="EC" id="2.5.1.78"/>
    </reaction>
</comment>
<feature type="binding site" evidence="7">
    <location>
        <position position="31"/>
    </location>
    <ligand>
        <name>5-amino-6-(D-ribitylamino)uracil</name>
        <dbReference type="ChEBI" id="CHEBI:15934"/>
    </ligand>
</feature>
<evidence type="ECO:0000256" key="5">
    <source>
        <dbReference type="ARBA" id="ARBA00022679"/>
    </source>
</evidence>
<dbReference type="EC" id="2.5.1.78" evidence="3 7"/>
<dbReference type="UniPathway" id="UPA00275">
    <property type="reaction ID" value="UER00404"/>
</dbReference>
<dbReference type="EMBL" id="LQZQ01000002">
    <property type="protein sequence ID" value="KYG81667.1"/>
    <property type="molecule type" value="Genomic_DNA"/>
</dbReference>
<comment type="caution">
    <text evidence="8">The sequence shown here is derived from an EMBL/GenBank/DDBJ whole genome shotgun (WGS) entry which is preliminary data.</text>
</comment>
<evidence type="ECO:0000313" key="8">
    <source>
        <dbReference type="EMBL" id="KYG81667.1"/>
    </source>
</evidence>
<dbReference type="SUPFAM" id="SSF52121">
    <property type="entry name" value="Lumazine synthase"/>
    <property type="match status" value="1"/>
</dbReference>
<keyword evidence="9" id="KW-1185">Reference proteome</keyword>
<evidence type="ECO:0000313" key="9">
    <source>
        <dbReference type="Proteomes" id="UP000075583"/>
    </source>
</evidence>
<gene>
    <name evidence="7" type="primary">ribH</name>
    <name evidence="8" type="ORF">MB14_13880</name>
</gene>
<dbReference type="InterPro" id="IPR002180">
    <property type="entry name" value="LS/RS"/>
</dbReference>
<feature type="active site" description="Proton donor" evidence="7">
    <location>
        <position position="97"/>
    </location>
</feature>
<evidence type="ECO:0000256" key="4">
    <source>
        <dbReference type="ARBA" id="ARBA00022619"/>
    </source>
</evidence>
<dbReference type="CDD" id="cd09209">
    <property type="entry name" value="Lumazine_synthase-I"/>
    <property type="match status" value="1"/>
</dbReference>
<dbReference type="AlphaFoldDB" id="A0A150XSE4"/>
<dbReference type="GO" id="GO:0009349">
    <property type="term" value="C:riboflavin synthase complex"/>
    <property type="evidence" value="ECO:0007669"/>
    <property type="project" value="UniProtKB-UniRule"/>
</dbReference>
<dbReference type="InterPro" id="IPR036467">
    <property type="entry name" value="LS/RS_sf"/>
</dbReference>
<comment type="pathway">
    <text evidence="1 7">Cofactor biosynthesis; riboflavin biosynthesis; riboflavin from 2-hydroxy-3-oxobutyl phosphate and 5-amino-6-(D-ribitylamino)uracil: step 1/2.</text>
</comment>
<comment type="function">
    <text evidence="7">Catalyzes the formation of 6,7-dimethyl-8-ribityllumazine by condensation of 5-amino-6-(D-ribitylamino)uracil with 3,4-dihydroxy-2-butanone 4-phosphate. This is the penultimate step in the biosynthesis of riboflavin.</text>
</comment>
<dbReference type="Proteomes" id="UP000075583">
    <property type="component" value="Unassembled WGS sequence"/>
</dbReference>
<reference evidence="8" key="1">
    <citation type="submission" date="2016-01" db="EMBL/GenBank/DDBJ databases">
        <title>Genome sequencing of Roseivirga ehrenbergii KMM 6017.</title>
        <authorList>
            <person name="Selvaratnam C."/>
            <person name="Thevarajoo S."/>
            <person name="Goh K.M."/>
            <person name="Ee R."/>
            <person name="Chan K.-G."/>
            <person name="Chong C.S."/>
        </authorList>
    </citation>
    <scope>NUCLEOTIDE SEQUENCE [LARGE SCALE GENOMIC DNA]</scope>
    <source>
        <strain evidence="8">KMM 6017</strain>
    </source>
</reference>
<dbReference type="Gene3D" id="3.40.50.960">
    <property type="entry name" value="Lumazine/riboflavin synthase"/>
    <property type="match status" value="1"/>
</dbReference>
<dbReference type="OrthoDB" id="9809709at2"/>
<dbReference type="STRING" id="279360.MB14_13880"/>
<dbReference type="GO" id="GO:0005829">
    <property type="term" value="C:cytosol"/>
    <property type="evidence" value="ECO:0007669"/>
    <property type="project" value="TreeGrafter"/>
</dbReference>
<proteinExistence type="inferred from homology"/>
<evidence type="ECO:0000256" key="1">
    <source>
        <dbReference type="ARBA" id="ARBA00004917"/>
    </source>
</evidence>
<feature type="binding site" evidence="7">
    <location>
        <position position="122"/>
    </location>
    <ligand>
        <name>5-amino-6-(D-ribitylamino)uracil</name>
        <dbReference type="ChEBI" id="CHEBI:15934"/>
    </ligand>
</feature>
<protein>
    <recommendedName>
        <fullName evidence="3 7">6,7-dimethyl-8-ribityllumazine synthase</fullName>
        <shortName evidence="7">DMRL synthase</shortName>
        <shortName evidence="7">LS</shortName>
        <shortName evidence="7">Lumazine synthase</shortName>
        <ecNumber evidence="3 7">2.5.1.78</ecNumber>
    </recommendedName>
</protein>
<dbReference type="InterPro" id="IPR034964">
    <property type="entry name" value="LS"/>
</dbReference>
<dbReference type="NCBIfam" id="TIGR00114">
    <property type="entry name" value="lumazine-synth"/>
    <property type="match status" value="1"/>
</dbReference>
<keyword evidence="5 7" id="KW-0808">Transferase</keyword>
<dbReference type="GO" id="GO:0009231">
    <property type="term" value="P:riboflavin biosynthetic process"/>
    <property type="evidence" value="ECO:0007669"/>
    <property type="project" value="UniProtKB-UniRule"/>
</dbReference>
<dbReference type="Pfam" id="PF00885">
    <property type="entry name" value="DMRL_synthase"/>
    <property type="match status" value="1"/>
</dbReference>